<feature type="compositionally biased region" description="Polar residues" evidence="1">
    <location>
        <begin position="10"/>
        <end position="29"/>
    </location>
</feature>
<evidence type="ECO:0000313" key="2">
    <source>
        <dbReference type="EMBL" id="GAA0177662.1"/>
    </source>
</evidence>
<accession>A0AAV3RLC1</accession>
<sequence>MADQMAPSMWNASQVRQEQNQNTTVTPTTEPCVHVDTPSTSQQRPVVPPIIPLTGLSPMEDIREEGQATSVEQEHRARESYHTDDPPNTPTYSPVYTSSMLPEYGDTRIASYRP</sequence>
<organism evidence="2 3">
    <name type="scientific">Lithospermum erythrorhizon</name>
    <name type="common">Purple gromwell</name>
    <name type="synonym">Lithospermum officinale var. erythrorhizon</name>
    <dbReference type="NCBI Taxonomy" id="34254"/>
    <lineage>
        <taxon>Eukaryota</taxon>
        <taxon>Viridiplantae</taxon>
        <taxon>Streptophyta</taxon>
        <taxon>Embryophyta</taxon>
        <taxon>Tracheophyta</taxon>
        <taxon>Spermatophyta</taxon>
        <taxon>Magnoliopsida</taxon>
        <taxon>eudicotyledons</taxon>
        <taxon>Gunneridae</taxon>
        <taxon>Pentapetalae</taxon>
        <taxon>asterids</taxon>
        <taxon>lamiids</taxon>
        <taxon>Boraginales</taxon>
        <taxon>Boraginaceae</taxon>
        <taxon>Boraginoideae</taxon>
        <taxon>Lithospermeae</taxon>
        <taxon>Lithospermum</taxon>
    </lineage>
</organism>
<reference evidence="2 3" key="1">
    <citation type="submission" date="2024-01" db="EMBL/GenBank/DDBJ databases">
        <title>The complete chloroplast genome sequence of Lithospermum erythrorhizon: insights into the phylogenetic relationship among Boraginaceae species and the maternal lineages of purple gromwells.</title>
        <authorList>
            <person name="Okada T."/>
            <person name="Watanabe K."/>
        </authorList>
    </citation>
    <scope>NUCLEOTIDE SEQUENCE [LARGE SCALE GENOMIC DNA]</scope>
</reference>
<dbReference type="Proteomes" id="UP001454036">
    <property type="component" value="Unassembled WGS sequence"/>
</dbReference>
<dbReference type="AlphaFoldDB" id="A0AAV3RLC1"/>
<feature type="compositionally biased region" description="Polar residues" evidence="1">
    <location>
        <begin position="90"/>
        <end position="100"/>
    </location>
</feature>
<feature type="region of interest" description="Disordered" evidence="1">
    <location>
        <begin position="1"/>
        <end position="114"/>
    </location>
</feature>
<keyword evidence="3" id="KW-1185">Reference proteome</keyword>
<name>A0AAV3RLC1_LITER</name>
<comment type="caution">
    <text evidence="2">The sequence shown here is derived from an EMBL/GenBank/DDBJ whole genome shotgun (WGS) entry which is preliminary data.</text>
</comment>
<protein>
    <submittedName>
        <fullName evidence="2">Uncharacterized protein</fullName>
    </submittedName>
</protein>
<proteinExistence type="predicted"/>
<feature type="compositionally biased region" description="Basic and acidic residues" evidence="1">
    <location>
        <begin position="60"/>
        <end position="85"/>
    </location>
</feature>
<dbReference type="EMBL" id="BAABME010010342">
    <property type="protein sequence ID" value="GAA0177662.1"/>
    <property type="molecule type" value="Genomic_DNA"/>
</dbReference>
<evidence type="ECO:0000313" key="3">
    <source>
        <dbReference type="Proteomes" id="UP001454036"/>
    </source>
</evidence>
<gene>
    <name evidence="2" type="ORF">LIER_29731</name>
</gene>
<evidence type="ECO:0000256" key="1">
    <source>
        <dbReference type="SAM" id="MobiDB-lite"/>
    </source>
</evidence>